<gene>
    <name evidence="1" type="ORF">ACX27_16230</name>
</gene>
<dbReference type="SUPFAM" id="SSF111069">
    <property type="entry name" value="Hypothetical protein yfbM"/>
    <property type="match status" value="1"/>
</dbReference>
<evidence type="ECO:0000313" key="2">
    <source>
        <dbReference type="Proteomes" id="UP000062645"/>
    </source>
</evidence>
<dbReference type="EMBL" id="CP012036">
    <property type="protein sequence ID" value="ALF54040.1"/>
    <property type="molecule type" value="Genomic_DNA"/>
</dbReference>
<organism evidence="1 2">
    <name type="scientific">Nostoc piscinale CENA21</name>
    <dbReference type="NCBI Taxonomy" id="224013"/>
    <lineage>
        <taxon>Bacteria</taxon>
        <taxon>Bacillati</taxon>
        <taxon>Cyanobacteriota</taxon>
        <taxon>Cyanophyceae</taxon>
        <taxon>Nostocales</taxon>
        <taxon>Nostocaceae</taxon>
        <taxon>Nostoc</taxon>
    </lineage>
</organism>
<evidence type="ECO:0000313" key="1">
    <source>
        <dbReference type="EMBL" id="ALF54040.1"/>
    </source>
</evidence>
<dbReference type="PATRIC" id="fig|224013.5.peg.3878"/>
<name>A0A0M4SSE3_9NOSO</name>
<proteinExistence type="predicted"/>
<accession>A0A0M4SSE3</accession>
<dbReference type="STRING" id="224013.ACX27_16230"/>
<dbReference type="InterPro" id="IPR035944">
    <property type="entry name" value="YfbM-like_sf"/>
</dbReference>
<dbReference type="Gene3D" id="3.40.1760.10">
    <property type="entry name" value="YfbM-like super family"/>
    <property type="match status" value="1"/>
</dbReference>
<dbReference type="Proteomes" id="UP000062645">
    <property type="component" value="Chromosome"/>
</dbReference>
<keyword evidence="2" id="KW-1185">Reference proteome</keyword>
<dbReference type="AlphaFoldDB" id="A0A0M4SSE3"/>
<dbReference type="KEGG" id="npz:ACX27_16230"/>
<sequence>MYYFNVDEVKKIANALSDFSIDKIRQRLKFRGLQEVSYNHLFDYTYYPLVKYYQDATDQGNAMFLDFA</sequence>
<reference evidence="2" key="1">
    <citation type="submission" date="2015-07" db="EMBL/GenBank/DDBJ databases">
        <title>Genome Of Nitrogen-Fixing Cyanobacterium Nostoc piscinale CENA21 From Solimoes/Amazon River Floodplain Sediments And Comparative Genomics To Uncover Biosynthetic Natural Products Potential.</title>
        <authorList>
            <person name="Leao T.F."/>
            <person name="Leao P.N."/>
            <person name="Guimaraes P.I."/>
            <person name="de Melo A.G.C."/>
            <person name="Ramos R.T.J."/>
            <person name="Silva A."/>
            <person name="Fiore M.F."/>
            <person name="Schneider M.P.C."/>
        </authorList>
    </citation>
    <scope>NUCLEOTIDE SEQUENCE [LARGE SCALE GENOMIC DNA]</scope>
    <source>
        <strain evidence="2">CENA21</strain>
    </source>
</reference>
<protein>
    <submittedName>
        <fullName evidence="1">Uncharacterized protein</fullName>
    </submittedName>
</protein>
<reference evidence="1 2" key="2">
    <citation type="journal article" date="2016" name="Genome Announc.">
        <title>Draft Genome Sequence of the N2-Fixing Cyanobacterium Nostoc piscinale CENA21, Isolated from the Brazilian Amazon Floodplain.</title>
        <authorList>
            <person name="Leao T."/>
            <person name="Guimaraes P.I."/>
            <person name="de Melo A.G."/>
            <person name="Ramos R.T."/>
            <person name="Leao P.N."/>
            <person name="Silva A."/>
            <person name="Fiore M.F."/>
            <person name="Schneider M.P."/>
        </authorList>
    </citation>
    <scope>NUCLEOTIDE SEQUENCE [LARGE SCALE GENOMIC DNA]</scope>
    <source>
        <strain evidence="1 2">CENA21</strain>
    </source>
</reference>